<keyword evidence="5 13" id="KW-0479">Metal-binding</keyword>
<dbReference type="InterPro" id="IPR000086">
    <property type="entry name" value="NUDIX_hydrolase_dom"/>
</dbReference>
<dbReference type="RefSeq" id="WP_071662857.1">
    <property type="nucleotide sequence ID" value="NZ_LUKY01000033.1"/>
</dbReference>
<dbReference type="AlphaFoldDB" id="A0A1J8PAG1"/>
<dbReference type="InterPro" id="IPR004385">
    <property type="entry name" value="NDP_pyrophosphatase"/>
</dbReference>
<feature type="binding site" evidence="13">
    <location>
        <position position="106"/>
    </location>
    <ligand>
        <name>Mg(2+)</name>
        <dbReference type="ChEBI" id="CHEBI:18420"/>
        <label>1</label>
    </ligand>
</feature>
<sequence length="207" mass="23614">MNSKFDRSDVRILQKEIVYQGHFQLEQWKVKFRLFSGGWSATQIREVFERGEAIGILLFDTNSNQLVLIEQFRVGIADKAKNPWLIEIVAGVINKGESLEQVARRETQEETGLEITNLFPICQYWVSPGGSSERIYLFCGQVDAELAKGIHGVAEEGEDIRLHVLSLKVAYNLLNQGKFNNASTIIALQWLQQNEQKVRDAFLKKSE</sequence>
<proteinExistence type="inferred from homology"/>
<dbReference type="Pfam" id="PF00293">
    <property type="entry name" value="NUDIX"/>
    <property type="match status" value="1"/>
</dbReference>
<evidence type="ECO:0000256" key="9">
    <source>
        <dbReference type="ARBA" id="ARBA00030162"/>
    </source>
</evidence>
<comment type="similarity">
    <text evidence="2">Belongs to the Nudix hydrolase family. NudF subfamily.</text>
</comment>
<dbReference type="EC" id="3.6.1.13" evidence="3"/>
<evidence type="ECO:0000313" key="16">
    <source>
        <dbReference type="EMBL" id="OIZ94367.1"/>
    </source>
</evidence>
<keyword evidence="17" id="KW-1185">Reference proteome</keyword>
<keyword evidence="7 13" id="KW-0460">Magnesium</keyword>
<name>A0A1J8PAG1_9COXI</name>
<accession>A0A1J8PAG1</accession>
<feature type="binding site" evidence="13">
    <location>
        <position position="110"/>
    </location>
    <ligand>
        <name>Mg(2+)</name>
        <dbReference type="ChEBI" id="CHEBI:18420"/>
        <label>1</label>
    </ligand>
</feature>
<dbReference type="STRING" id="1225476.A1D18_05885"/>
<dbReference type="PROSITE" id="PS00893">
    <property type="entry name" value="NUDIX_BOX"/>
    <property type="match status" value="1"/>
</dbReference>
<evidence type="ECO:0000256" key="12">
    <source>
        <dbReference type="ARBA" id="ARBA00049546"/>
    </source>
</evidence>
<evidence type="ECO:0000256" key="3">
    <source>
        <dbReference type="ARBA" id="ARBA00012453"/>
    </source>
</evidence>
<dbReference type="PANTHER" id="PTHR11839:SF5">
    <property type="entry name" value="ADP-RIBOSE PYROPHOSPHATASE"/>
    <property type="match status" value="1"/>
</dbReference>
<dbReference type="GO" id="GO:0019144">
    <property type="term" value="F:ADP-sugar diphosphatase activity"/>
    <property type="evidence" value="ECO:0007669"/>
    <property type="project" value="TreeGrafter"/>
</dbReference>
<evidence type="ECO:0000313" key="17">
    <source>
        <dbReference type="Proteomes" id="UP000183924"/>
    </source>
</evidence>
<evidence type="ECO:0000256" key="13">
    <source>
        <dbReference type="PIRSR" id="PIRSR604385-2"/>
    </source>
</evidence>
<dbReference type="OrthoDB" id="5292471at2"/>
<dbReference type="GO" id="GO:0019693">
    <property type="term" value="P:ribose phosphate metabolic process"/>
    <property type="evidence" value="ECO:0007669"/>
    <property type="project" value="TreeGrafter"/>
</dbReference>
<feature type="binding site" evidence="13">
    <location>
        <position position="158"/>
    </location>
    <ligand>
        <name>Mg(2+)</name>
        <dbReference type="ChEBI" id="CHEBI:18420"/>
        <label>1</label>
    </ligand>
</feature>
<reference evidence="16 17" key="1">
    <citation type="submission" date="2016-03" db="EMBL/GenBank/DDBJ databases">
        <title>Comparative genomics of Rickettsiella.</title>
        <authorList>
            <person name="Chandler C."/>
            <person name="Wang Y."/>
        </authorList>
    </citation>
    <scope>NUCLEOTIDE SEQUENCE [LARGE SCALE GENOMIC DNA]</scope>
    <source>
        <strain evidence="16 17">RCFS May 2013</strain>
    </source>
</reference>
<dbReference type="EMBL" id="LUKY01000033">
    <property type="protein sequence ID" value="OIZ94367.1"/>
    <property type="molecule type" value="Genomic_DNA"/>
</dbReference>
<evidence type="ECO:0000256" key="11">
    <source>
        <dbReference type="ARBA" id="ARBA00033056"/>
    </source>
</evidence>
<dbReference type="NCBIfam" id="TIGR00052">
    <property type="entry name" value="nudix-type nucleoside diphosphatase, YffH/AdpP family"/>
    <property type="match status" value="1"/>
</dbReference>
<feature type="short sequence motif" description="Nudix box" evidence="14">
    <location>
        <begin position="91"/>
        <end position="113"/>
    </location>
</feature>
<dbReference type="Proteomes" id="UP000183924">
    <property type="component" value="Unassembled WGS sequence"/>
</dbReference>
<evidence type="ECO:0000256" key="2">
    <source>
        <dbReference type="ARBA" id="ARBA00007482"/>
    </source>
</evidence>
<evidence type="ECO:0000256" key="14">
    <source>
        <dbReference type="PIRSR" id="PIRSR604385-3"/>
    </source>
</evidence>
<organism evidence="16 17">
    <name type="scientific">Candidatus Rickettsiella isopodorum</name>
    <dbReference type="NCBI Taxonomy" id="1225476"/>
    <lineage>
        <taxon>Bacteria</taxon>
        <taxon>Pseudomonadati</taxon>
        <taxon>Pseudomonadota</taxon>
        <taxon>Gammaproteobacteria</taxon>
        <taxon>Legionellales</taxon>
        <taxon>Coxiellaceae</taxon>
        <taxon>Rickettsiella</taxon>
    </lineage>
</organism>
<protein>
    <recommendedName>
        <fullName evidence="4">ADP-ribose pyrophosphatase</fullName>
        <ecNumber evidence="3">3.6.1.13</ecNumber>
    </recommendedName>
    <alternativeName>
        <fullName evidence="9">ADP-ribose diphosphatase</fullName>
    </alternativeName>
    <alternativeName>
        <fullName evidence="11">ADP-ribose phosphohydrolase</fullName>
    </alternativeName>
    <alternativeName>
        <fullName evidence="10">Adenosine diphosphoribose pyrophosphatase</fullName>
    </alternativeName>
</protein>
<comment type="function">
    <text evidence="8">Acts on ADP-mannose and ADP-glucose as well as ADP-ribose. Prevents glycogen biosynthesis. The reaction catalyzed by this enzyme is a limiting step of the gluconeogenic process.</text>
</comment>
<dbReference type="SUPFAM" id="SSF55811">
    <property type="entry name" value="Nudix"/>
    <property type="match status" value="1"/>
</dbReference>
<keyword evidence="6" id="KW-0378">Hydrolase</keyword>
<evidence type="ECO:0000256" key="1">
    <source>
        <dbReference type="ARBA" id="ARBA00001946"/>
    </source>
</evidence>
<evidence type="ECO:0000256" key="7">
    <source>
        <dbReference type="ARBA" id="ARBA00022842"/>
    </source>
</evidence>
<evidence type="ECO:0000256" key="10">
    <source>
        <dbReference type="ARBA" id="ARBA00030308"/>
    </source>
</evidence>
<dbReference type="CDD" id="cd24155">
    <property type="entry name" value="NUDIX_ADPRase"/>
    <property type="match status" value="1"/>
</dbReference>
<dbReference type="GO" id="GO:0006753">
    <property type="term" value="P:nucleoside phosphate metabolic process"/>
    <property type="evidence" value="ECO:0007669"/>
    <property type="project" value="TreeGrafter"/>
</dbReference>
<dbReference type="GO" id="GO:0046872">
    <property type="term" value="F:metal ion binding"/>
    <property type="evidence" value="ECO:0007669"/>
    <property type="project" value="UniProtKB-KW"/>
</dbReference>
<dbReference type="GO" id="GO:0047631">
    <property type="term" value="F:ADP-ribose diphosphatase activity"/>
    <property type="evidence" value="ECO:0007669"/>
    <property type="project" value="UniProtKB-EC"/>
</dbReference>
<dbReference type="PROSITE" id="PS51462">
    <property type="entry name" value="NUDIX"/>
    <property type="match status" value="1"/>
</dbReference>
<evidence type="ECO:0000259" key="15">
    <source>
        <dbReference type="PROSITE" id="PS51462"/>
    </source>
</evidence>
<feature type="binding site" evidence="13">
    <location>
        <position position="90"/>
    </location>
    <ligand>
        <name>Mg(2+)</name>
        <dbReference type="ChEBI" id="CHEBI:18420"/>
        <label>1</label>
    </ligand>
</feature>
<comment type="cofactor">
    <cofactor evidence="1 13">
        <name>Mg(2+)</name>
        <dbReference type="ChEBI" id="CHEBI:18420"/>
    </cofactor>
</comment>
<evidence type="ECO:0000256" key="4">
    <source>
        <dbReference type="ARBA" id="ARBA00013297"/>
    </source>
</evidence>
<comment type="caution">
    <text evidence="16">The sequence shown here is derived from an EMBL/GenBank/DDBJ whole genome shotgun (WGS) entry which is preliminary data.</text>
</comment>
<dbReference type="InterPro" id="IPR020084">
    <property type="entry name" value="NUDIX_hydrolase_CS"/>
</dbReference>
<dbReference type="Gene3D" id="3.90.79.10">
    <property type="entry name" value="Nucleoside Triphosphate Pyrophosphohydrolase"/>
    <property type="match status" value="1"/>
</dbReference>
<evidence type="ECO:0000256" key="8">
    <source>
        <dbReference type="ARBA" id="ARBA00025164"/>
    </source>
</evidence>
<evidence type="ECO:0000256" key="5">
    <source>
        <dbReference type="ARBA" id="ARBA00022723"/>
    </source>
</evidence>
<evidence type="ECO:0000256" key="6">
    <source>
        <dbReference type="ARBA" id="ARBA00022801"/>
    </source>
</evidence>
<dbReference type="PANTHER" id="PTHR11839">
    <property type="entry name" value="UDP/ADP-SUGAR PYROPHOSPHATASE"/>
    <property type="match status" value="1"/>
</dbReference>
<feature type="domain" description="Nudix hydrolase" evidence="15">
    <location>
        <begin position="49"/>
        <end position="187"/>
    </location>
</feature>
<comment type="catalytic activity">
    <reaction evidence="12">
        <text>ADP-D-ribose + H2O = D-ribose 5-phosphate + AMP + 2 H(+)</text>
        <dbReference type="Rhea" id="RHEA:10412"/>
        <dbReference type="ChEBI" id="CHEBI:15377"/>
        <dbReference type="ChEBI" id="CHEBI:15378"/>
        <dbReference type="ChEBI" id="CHEBI:57967"/>
        <dbReference type="ChEBI" id="CHEBI:78346"/>
        <dbReference type="ChEBI" id="CHEBI:456215"/>
        <dbReference type="EC" id="3.6.1.13"/>
    </reaction>
</comment>
<dbReference type="GO" id="GO:0005829">
    <property type="term" value="C:cytosol"/>
    <property type="evidence" value="ECO:0007669"/>
    <property type="project" value="TreeGrafter"/>
</dbReference>
<dbReference type="InterPro" id="IPR015797">
    <property type="entry name" value="NUDIX_hydrolase-like_dom_sf"/>
</dbReference>
<gene>
    <name evidence="16" type="primary">nudF</name>
    <name evidence="16" type="ORF">A1D18_05885</name>
</gene>